<organism evidence="2 3">
    <name type="scientific">Winogradskyella luteola</name>
    <dbReference type="NCBI Taxonomy" id="2828330"/>
    <lineage>
        <taxon>Bacteria</taxon>
        <taxon>Pseudomonadati</taxon>
        <taxon>Bacteroidota</taxon>
        <taxon>Flavobacteriia</taxon>
        <taxon>Flavobacteriales</taxon>
        <taxon>Flavobacteriaceae</taxon>
        <taxon>Winogradskyella</taxon>
    </lineage>
</organism>
<reference evidence="2" key="1">
    <citation type="submission" date="2021-04" db="EMBL/GenBank/DDBJ databases">
        <authorList>
            <person name="Pira H."/>
            <person name="Risdian C."/>
            <person name="Wink J."/>
        </authorList>
    </citation>
    <scope>NUCLEOTIDE SEQUENCE</scope>
    <source>
        <strain evidence="2">WHY3</strain>
    </source>
</reference>
<dbReference type="RefSeq" id="WP_218546784.1">
    <property type="nucleotide sequence ID" value="NZ_JAGSPD010000009.1"/>
</dbReference>
<sequence>MQLQFKYLVFLVFTFSMFFAASQTLGEVKSKFDNLGMNPKNKASKRVYINSFNVFVEVYREDVDYKAKREFRGKGRGEAKAKAALGLVGVEGSSLQEKTDQLYKEFLDDLKDNGFEIIGNELVKNTKYHSKSTPFKGPIVRESANPGILEVIPSDFSGFTSLKNASGKKSKKSGLFPGIKGLGKLAKNTNMLSKQLDNAIVIDINLTLTWSKTGGSWLKSLGGANAKVETYLALGEKTVSAPSKNGKSKGKEDYYILPNDFTVAQGSGLKKVTWKGYLKKPIPIDGVLDNTKVESSNKGDMAKTYDIGNLFRVTEWNSTISENAKFVEVDGEKFADALYISGKAFIDDQLDYLFDKYK</sequence>
<feature type="signal peptide" evidence="1">
    <location>
        <begin position="1"/>
        <end position="20"/>
    </location>
</feature>
<protein>
    <submittedName>
        <fullName evidence="2">Uncharacterized protein</fullName>
    </submittedName>
</protein>
<evidence type="ECO:0000256" key="1">
    <source>
        <dbReference type="SAM" id="SignalP"/>
    </source>
</evidence>
<dbReference type="AlphaFoldDB" id="A0A9X1FBE0"/>
<dbReference type="EMBL" id="JAGSPD010000009">
    <property type="protein sequence ID" value="MBV7269898.1"/>
    <property type="molecule type" value="Genomic_DNA"/>
</dbReference>
<name>A0A9X1FBE0_9FLAO</name>
<proteinExistence type="predicted"/>
<dbReference type="Proteomes" id="UP001138894">
    <property type="component" value="Unassembled WGS sequence"/>
</dbReference>
<comment type="caution">
    <text evidence="2">The sequence shown here is derived from an EMBL/GenBank/DDBJ whole genome shotgun (WGS) entry which is preliminary data.</text>
</comment>
<gene>
    <name evidence="2" type="ORF">KCG49_11935</name>
</gene>
<feature type="chain" id="PRO_5040833467" evidence="1">
    <location>
        <begin position="21"/>
        <end position="358"/>
    </location>
</feature>
<evidence type="ECO:0000313" key="3">
    <source>
        <dbReference type="Proteomes" id="UP001138894"/>
    </source>
</evidence>
<keyword evidence="3" id="KW-1185">Reference proteome</keyword>
<evidence type="ECO:0000313" key="2">
    <source>
        <dbReference type="EMBL" id="MBV7269898.1"/>
    </source>
</evidence>
<accession>A0A9X1FBE0</accession>
<keyword evidence="1" id="KW-0732">Signal</keyword>